<comment type="caution">
    <text evidence="18">The sequence shown here is derived from an EMBL/GenBank/DDBJ whole genome shotgun (WGS) entry which is preliminary data.</text>
</comment>
<dbReference type="InterPro" id="IPR001264">
    <property type="entry name" value="Glyco_trans_51"/>
</dbReference>
<evidence type="ECO:0000313" key="18">
    <source>
        <dbReference type="EMBL" id="PCJ03408.1"/>
    </source>
</evidence>
<keyword evidence="12" id="KW-0961">Cell wall biogenesis/degradation</keyword>
<evidence type="ECO:0000259" key="16">
    <source>
        <dbReference type="Pfam" id="PF00905"/>
    </source>
</evidence>
<name>A0A2A4ZA12_9PROT</name>
<gene>
    <name evidence="18" type="ORF">COB13_01915</name>
</gene>
<evidence type="ECO:0000256" key="9">
    <source>
        <dbReference type="ARBA" id="ARBA00022960"/>
    </source>
</evidence>
<feature type="domain" description="Penicillin-binding protein transpeptidase" evidence="16">
    <location>
        <begin position="369"/>
        <end position="595"/>
    </location>
</feature>
<keyword evidence="6" id="KW-0328">Glycosyltransferase</keyword>
<dbReference type="InterPro" id="IPR012338">
    <property type="entry name" value="Beta-lactam/transpept-like"/>
</dbReference>
<comment type="similarity">
    <text evidence="3">In the N-terminal section; belongs to the glycosyltransferase 51 family.</text>
</comment>
<dbReference type="InterPro" id="IPR023346">
    <property type="entry name" value="Lysozyme-like_dom_sf"/>
</dbReference>
<evidence type="ECO:0000256" key="1">
    <source>
        <dbReference type="ARBA" id="ARBA00004752"/>
    </source>
</evidence>
<dbReference type="GO" id="GO:0030288">
    <property type="term" value="C:outer membrane-bounded periplasmic space"/>
    <property type="evidence" value="ECO:0007669"/>
    <property type="project" value="TreeGrafter"/>
</dbReference>
<evidence type="ECO:0000256" key="11">
    <source>
        <dbReference type="ARBA" id="ARBA00023268"/>
    </source>
</evidence>
<feature type="domain" description="Glycosyl transferase family 51" evidence="17">
    <location>
        <begin position="109"/>
        <end position="275"/>
    </location>
</feature>
<evidence type="ECO:0000259" key="17">
    <source>
        <dbReference type="Pfam" id="PF00912"/>
    </source>
</evidence>
<sequence>MSKNNGFLNHLLKIDSFMDSAIYSTGKFFSNFWRGFNYTMSFMRVRGIKRFFIEIISDGLTLAFVGLIGFFMLGQYALIDVSEGWQLYQKYSVTFYDKNNNLIGHRGIRHDSNVPLEELPENMLLAALATEDRNFYSHVGVDPMGIGRALIHNIQKTSGNNHGASTITQQLAKMLFFSSEQTLERKIKEAYMALWLEANLTKNEILNLYFDRTYMGAGNFGLEAAAQYYFGKSVRDVNLAEAAMLAGLFKAPSNYAPHINLGAARGRANVVLTNMVNAGFLSHGDVFDARANPASVVNRRNPENKGEYFIDWAFEEAKKIANNRNYVLHVKTTIDLDLQAAARQVIQDNLRQNGEKYNVDQASLVSMEHDGAVLALIGGKDYRKSQFNRAVNAGRQPGSSFKPLVYLAALNYGYKPNSRVIDSKVQIKKWSPKNYNRRYIGRTTLNNALVRSINSIPVKLALEIGYKNVISTAKDLGIDAKLVANASLPLGTASISVLDLTGAYATIANGGTLAQPYGIYEIRNGTGDVIYKHDRDEFAARVVANPLKVADLKYMLGNVVSYGTGTRANLGFTKTYGKTGTTQSYRDAWFMGFTDHLVTGVWYGNDNYTPTKRLTGGNLPAMTFKTFMTDAYVARYGLKLDSLEYTAQANLITPRNAVITAILEAESRDLAAETAALQAEIPVKLIKSTAKTIKNASRHKNIITVSSLGKKSTHNAGGIVTLNGKKIGKGLRNGFKVSKPLKRPKIKITKKPKKNKVAKKTKVKKRKKVIQKNKISKKKVTKKKVAKRNKIRTKKPKKVTRVSSRKGNSAFINASGQIIILGN</sequence>
<dbReference type="PANTHER" id="PTHR32282">
    <property type="entry name" value="BINDING PROTEIN TRANSPEPTIDASE, PUTATIVE-RELATED"/>
    <property type="match status" value="1"/>
</dbReference>
<dbReference type="SUPFAM" id="SSF53955">
    <property type="entry name" value="Lysozyme-like"/>
    <property type="match status" value="1"/>
</dbReference>
<dbReference type="GO" id="GO:0008955">
    <property type="term" value="F:peptidoglycan glycosyltransferase activity"/>
    <property type="evidence" value="ECO:0007669"/>
    <property type="project" value="UniProtKB-EC"/>
</dbReference>
<keyword evidence="8" id="KW-0378">Hydrolase</keyword>
<dbReference type="AlphaFoldDB" id="A0A2A4ZA12"/>
<dbReference type="Gene3D" id="1.10.3810.10">
    <property type="entry name" value="Biosynthetic peptidoglycan transglycosylase-like"/>
    <property type="match status" value="1"/>
</dbReference>
<keyword evidence="7" id="KW-0808">Transferase</keyword>
<dbReference type="GO" id="GO:0008360">
    <property type="term" value="P:regulation of cell shape"/>
    <property type="evidence" value="ECO:0007669"/>
    <property type="project" value="UniProtKB-KW"/>
</dbReference>
<reference evidence="18" key="2">
    <citation type="journal article" date="2018" name="ISME J.">
        <title>A dynamic microbial community with high functional redundancy inhabits the cold, oxic subseafloor aquifer.</title>
        <authorList>
            <person name="Tully B.J."/>
            <person name="Wheat C.G."/>
            <person name="Glazer B.T."/>
            <person name="Huber J.A."/>
        </authorList>
    </citation>
    <scope>NUCLEOTIDE SEQUENCE</scope>
    <source>
        <strain evidence="18">NORP83</strain>
    </source>
</reference>
<dbReference type="GO" id="GO:0008658">
    <property type="term" value="F:penicillin binding"/>
    <property type="evidence" value="ECO:0007669"/>
    <property type="project" value="InterPro"/>
</dbReference>
<dbReference type="InterPro" id="IPR050396">
    <property type="entry name" value="Glycosyltr_51/Transpeptidase"/>
</dbReference>
<evidence type="ECO:0000256" key="3">
    <source>
        <dbReference type="ARBA" id="ARBA00007739"/>
    </source>
</evidence>
<dbReference type="GO" id="GO:0006508">
    <property type="term" value="P:proteolysis"/>
    <property type="evidence" value="ECO:0007669"/>
    <property type="project" value="UniProtKB-KW"/>
</dbReference>
<keyword evidence="5" id="KW-0645">Protease</keyword>
<dbReference type="InterPro" id="IPR036950">
    <property type="entry name" value="PBP_transglycosylase"/>
</dbReference>
<reference key="1">
    <citation type="submission" date="2017-08" db="EMBL/GenBank/DDBJ databases">
        <title>A dynamic microbial community with high functional redundancy inhabits the cold, oxic subseafloor aquifer.</title>
        <authorList>
            <person name="Tully B.J."/>
            <person name="Wheat C.G."/>
            <person name="Glazer B.T."/>
            <person name="Huber J.A."/>
        </authorList>
    </citation>
    <scope>NUCLEOTIDE SEQUENCE [LARGE SCALE GENOMIC DNA]</scope>
</reference>
<dbReference type="GO" id="GO:0009252">
    <property type="term" value="P:peptidoglycan biosynthetic process"/>
    <property type="evidence" value="ECO:0007669"/>
    <property type="project" value="UniProtKB-UniPathway"/>
</dbReference>
<evidence type="ECO:0000256" key="15">
    <source>
        <dbReference type="SAM" id="Phobius"/>
    </source>
</evidence>
<dbReference type="FunFam" id="1.10.3810.10:FF:000001">
    <property type="entry name" value="Penicillin-binding protein 1A"/>
    <property type="match status" value="1"/>
</dbReference>
<dbReference type="SUPFAM" id="SSF56601">
    <property type="entry name" value="beta-lactamase/transpeptidase-like"/>
    <property type="match status" value="1"/>
</dbReference>
<dbReference type="GO" id="GO:0009002">
    <property type="term" value="F:serine-type D-Ala-D-Ala carboxypeptidase activity"/>
    <property type="evidence" value="ECO:0007669"/>
    <property type="project" value="UniProtKB-EC"/>
</dbReference>
<evidence type="ECO:0000256" key="2">
    <source>
        <dbReference type="ARBA" id="ARBA00007090"/>
    </source>
</evidence>
<evidence type="ECO:0000256" key="4">
    <source>
        <dbReference type="ARBA" id="ARBA00022645"/>
    </source>
</evidence>
<keyword evidence="15" id="KW-0472">Membrane</keyword>
<comment type="catalytic activity">
    <reaction evidence="13">
        <text>Preferential cleavage: (Ac)2-L-Lys-D-Ala-|-D-Ala. Also transpeptidation of peptidyl-alanyl moieties that are N-acyl substituents of D-alanine.</text>
        <dbReference type="EC" id="3.4.16.4"/>
    </reaction>
</comment>
<keyword evidence="15" id="KW-0812">Transmembrane</keyword>
<evidence type="ECO:0000256" key="10">
    <source>
        <dbReference type="ARBA" id="ARBA00022984"/>
    </source>
</evidence>
<dbReference type="PANTHER" id="PTHR32282:SF33">
    <property type="entry name" value="PEPTIDOGLYCAN GLYCOSYLTRANSFERASE"/>
    <property type="match status" value="1"/>
</dbReference>
<evidence type="ECO:0000256" key="8">
    <source>
        <dbReference type="ARBA" id="ARBA00022801"/>
    </source>
</evidence>
<dbReference type="Gene3D" id="3.40.710.10">
    <property type="entry name" value="DD-peptidase/beta-lactamase superfamily"/>
    <property type="match status" value="1"/>
</dbReference>
<dbReference type="Pfam" id="PF00912">
    <property type="entry name" value="Transgly"/>
    <property type="match status" value="1"/>
</dbReference>
<accession>A0A2A4ZA12</accession>
<organism evidence="18">
    <name type="scientific">OCS116 cluster bacterium</name>
    <dbReference type="NCBI Taxonomy" id="2030921"/>
    <lineage>
        <taxon>Bacteria</taxon>
        <taxon>Pseudomonadati</taxon>
        <taxon>Pseudomonadota</taxon>
        <taxon>Alphaproteobacteria</taxon>
        <taxon>OCS116 cluster</taxon>
    </lineage>
</organism>
<keyword evidence="15" id="KW-1133">Transmembrane helix</keyword>
<keyword evidence="11" id="KW-0511">Multifunctional enzyme</keyword>
<dbReference type="UniPathway" id="UPA00219"/>
<evidence type="ECO:0000256" key="13">
    <source>
        <dbReference type="ARBA" id="ARBA00034000"/>
    </source>
</evidence>
<dbReference type="EMBL" id="NVUS01000002">
    <property type="protein sequence ID" value="PCJ03408.1"/>
    <property type="molecule type" value="Genomic_DNA"/>
</dbReference>
<keyword evidence="9" id="KW-0133">Cell shape</keyword>
<evidence type="ECO:0000256" key="14">
    <source>
        <dbReference type="ARBA" id="ARBA00049902"/>
    </source>
</evidence>
<evidence type="ECO:0000256" key="12">
    <source>
        <dbReference type="ARBA" id="ARBA00023316"/>
    </source>
</evidence>
<proteinExistence type="inferred from homology"/>
<keyword evidence="4" id="KW-0121">Carboxypeptidase</keyword>
<comment type="catalytic activity">
    <reaction evidence="14">
        <text>[GlcNAc-(1-&gt;4)-Mur2Ac(oyl-L-Ala-gamma-D-Glu-L-Lys-D-Ala-D-Ala)](n)-di-trans,octa-cis-undecaprenyl diphosphate + beta-D-GlcNAc-(1-&gt;4)-Mur2Ac(oyl-L-Ala-gamma-D-Glu-L-Lys-D-Ala-D-Ala)-di-trans,octa-cis-undecaprenyl diphosphate = [GlcNAc-(1-&gt;4)-Mur2Ac(oyl-L-Ala-gamma-D-Glu-L-Lys-D-Ala-D-Ala)](n+1)-di-trans,octa-cis-undecaprenyl diphosphate + di-trans,octa-cis-undecaprenyl diphosphate + H(+)</text>
        <dbReference type="Rhea" id="RHEA:23708"/>
        <dbReference type="Rhea" id="RHEA-COMP:9602"/>
        <dbReference type="Rhea" id="RHEA-COMP:9603"/>
        <dbReference type="ChEBI" id="CHEBI:15378"/>
        <dbReference type="ChEBI" id="CHEBI:58405"/>
        <dbReference type="ChEBI" id="CHEBI:60033"/>
        <dbReference type="ChEBI" id="CHEBI:78435"/>
        <dbReference type="EC" id="2.4.99.28"/>
    </reaction>
</comment>
<comment type="pathway">
    <text evidence="1">Cell wall biogenesis; peptidoglycan biosynthesis.</text>
</comment>
<dbReference type="GO" id="GO:0071555">
    <property type="term" value="P:cell wall organization"/>
    <property type="evidence" value="ECO:0007669"/>
    <property type="project" value="UniProtKB-KW"/>
</dbReference>
<keyword evidence="10" id="KW-0573">Peptidoglycan synthesis</keyword>
<dbReference type="InterPro" id="IPR001460">
    <property type="entry name" value="PCN-bd_Tpept"/>
</dbReference>
<evidence type="ECO:0000256" key="7">
    <source>
        <dbReference type="ARBA" id="ARBA00022679"/>
    </source>
</evidence>
<dbReference type="Pfam" id="PF00905">
    <property type="entry name" value="Transpeptidase"/>
    <property type="match status" value="1"/>
</dbReference>
<dbReference type="NCBIfam" id="TIGR02074">
    <property type="entry name" value="PBP_1a_fam"/>
    <property type="match status" value="1"/>
</dbReference>
<feature type="transmembrane region" description="Helical" evidence="15">
    <location>
        <begin position="51"/>
        <end position="73"/>
    </location>
</feature>
<comment type="similarity">
    <text evidence="2">In the C-terminal section; belongs to the transpeptidase family.</text>
</comment>
<evidence type="ECO:0000256" key="5">
    <source>
        <dbReference type="ARBA" id="ARBA00022670"/>
    </source>
</evidence>
<evidence type="ECO:0000256" key="6">
    <source>
        <dbReference type="ARBA" id="ARBA00022676"/>
    </source>
</evidence>
<protein>
    <submittedName>
        <fullName evidence="18">Penicillin-binding protein</fullName>
    </submittedName>
</protein>